<name>A0A3B0C7H6_9BACL</name>
<dbReference type="PROSITE" id="PS51007">
    <property type="entry name" value="CYTC"/>
    <property type="match status" value="1"/>
</dbReference>
<evidence type="ECO:0000256" key="5">
    <source>
        <dbReference type="ARBA" id="ARBA00023004"/>
    </source>
</evidence>
<evidence type="ECO:0000256" key="6">
    <source>
        <dbReference type="PIRSR" id="PIRSR000025-1"/>
    </source>
</evidence>
<keyword evidence="2 6" id="KW-0349">Heme</keyword>
<dbReference type="OrthoDB" id="7933886at2"/>
<protein>
    <submittedName>
        <fullName evidence="9">Cytochrome c</fullName>
    </submittedName>
</protein>
<feature type="binding site" description="covalent" evidence="6">
    <location>
        <position position="59"/>
    </location>
    <ligand>
        <name>heme c</name>
        <dbReference type="ChEBI" id="CHEBI:61717"/>
    </ligand>
</feature>
<evidence type="ECO:0000256" key="3">
    <source>
        <dbReference type="ARBA" id="ARBA00022723"/>
    </source>
</evidence>
<feature type="binding site" description="covalent" evidence="6">
    <location>
        <position position="62"/>
    </location>
    <ligand>
        <name>heme c</name>
        <dbReference type="ChEBI" id="CHEBI:61717"/>
    </ligand>
</feature>
<dbReference type="InterPro" id="IPR012218">
    <property type="entry name" value="Cyt_c_BACSU-c550-type"/>
</dbReference>
<dbReference type="InterPro" id="IPR008168">
    <property type="entry name" value="Cyt_C_IC"/>
</dbReference>
<dbReference type="InterPro" id="IPR036909">
    <property type="entry name" value="Cyt_c-like_dom_sf"/>
</dbReference>
<dbReference type="PRINTS" id="PR00605">
    <property type="entry name" value="CYTCHROMECIC"/>
</dbReference>
<dbReference type="PANTHER" id="PTHR37823">
    <property type="entry name" value="CYTOCHROME C-553-LIKE"/>
    <property type="match status" value="1"/>
</dbReference>
<dbReference type="GO" id="GO:0016020">
    <property type="term" value="C:membrane"/>
    <property type="evidence" value="ECO:0007669"/>
    <property type="project" value="InterPro"/>
</dbReference>
<dbReference type="Pfam" id="PF13442">
    <property type="entry name" value="Cytochrome_CBB3"/>
    <property type="match status" value="1"/>
</dbReference>
<evidence type="ECO:0000313" key="10">
    <source>
        <dbReference type="Proteomes" id="UP000282311"/>
    </source>
</evidence>
<dbReference type="Proteomes" id="UP000282311">
    <property type="component" value="Unassembled WGS sequence"/>
</dbReference>
<comment type="PTM">
    <text evidence="6">Binds 1 heme c group covalently per subunit.</text>
</comment>
<feature type="binding site" description="axial binding residue" evidence="7">
    <location>
        <position position="98"/>
    </location>
    <ligand>
        <name>heme c</name>
        <dbReference type="ChEBI" id="CHEBI:61717"/>
    </ligand>
    <ligandPart>
        <name>Fe</name>
        <dbReference type="ChEBI" id="CHEBI:18248"/>
    </ligandPart>
</feature>
<accession>A0A3B0C7H6</accession>
<organism evidence="9 10">
    <name type="scientific">Paenibacillus ginsengarvi</name>
    <dbReference type="NCBI Taxonomy" id="400777"/>
    <lineage>
        <taxon>Bacteria</taxon>
        <taxon>Bacillati</taxon>
        <taxon>Bacillota</taxon>
        <taxon>Bacilli</taxon>
        <taxon>Bacillales</taxon>
        <taxon>Paenibacillaceae</taxon>
        <taxon>Paenibacillus</taxon>
    </lineage>
</organism>
<evidence type="ECO:0000256" key="2">
    <source>
        <dbReference type="ARBA" id="ARBA00022617"/>
    </source>
</evidence>
<keyword evidence="3 7" id="KW-0479">Metal-binding</keyword>
<keyword evidence="4" id="KW-0249">Electron transport</keyword>
<dbReference type="PIRSF" id="PIRSF000025">
    <property type="entry name" value="Cytc_Bsub_c550"/>
    <property type="match status" value="1"/>
</dbReference>
<dbReference type="InterPro" id="IPR009056">
    <property type="entry name" value="Cyt_c-like_dom"/>
</dbReference>
<evidence type="ECO:0000313" key="9">
    <source>
        <dbReference type="EMBL" id="RKN82013.1"/>
    </source>
</evidence>
<dbReference type="InterPro" id="IPR051811">
    <property type="entry name" value="Cytochrome_c550/c551-like"/>
</dbReference>
<comment type="caution">
    <text evidence="9">The sequence shown here is derived from an EMBL/GenBank/DDBJ whole genome shotgun (WGS) entry which is preliminary data.</text>
</comment>
<evidence type="ECO:0000259" key="8">
    <source>
        <dbReference type="PROSITE" id="PS51007"/>
    </source>
</evidence>
<gene>
    <name evidence="9" type="ORF">D7M11_18745</name>
</gene>
<reference evidence="9 10" key="1">
    <citation type="journal article" date="2007" name="Int. J. Syst. Evol. Microbiol.">
        <title>Paenibacillus ginsengarvi sp. nov., isolated from soil from ginseng cultivation.</title>
        <authorList>
            <person name="Yoon M.H."/>
            <person name="Ten L.N."/>
            <person name="Im W.T."/>
        </authorList>
    </citation>
    <scope>NUCLEOTIDE SEQUENCE [LARGE SCALE GENOMIC DNA]</scope>
    <source>
        <strain evidence="9 10">KCTC 13059</strain>
    </source>
</reference>
<evidence type="ECO:0000256" key="7">
    <source>
        <dbReference type="PIRSR" id="PIRSR000025-2"/>
    </source>
</evidence>
<evidence type="ECO:0000256" key="4">
    <source>
        <dbReference type="ARBA" id="ARBA00022982"/>
    </source>
</evidence>
<dbReference type="AlphaFoldDB" id="A0A3B0C7H6"/>
<dbReference type="EMBL" id="RBAH01000013">
    <property type="protein sequence ID" value="RKN82013.1"/>
    <property type="molecule type" value="Genomic_DNA"/>
</dbReference>
<feature type="binding site" description="axial binding residue" evidence="7">
    <location>
        <position position="63"/>
    </location>
    <ligand>
        <name>heme c</name>
        <dbReference type="ChEBI" id="CHEBI:61717"/>
    </ligand>
    <ligandPart>
        <name>Fe</name>
        <dbReference type="ChEBI" id="CHEBI:18248"/>
    </ligandPart>
</feature>
<dbReference type="SUPFAM" id="SSF46626">
    <property type="entry name" value="Cytochrome c"/>
    <property type="match status" value="1"/>
</dbReference>
<keyword evidence="1" id="KW-0813">Transport</keyword>
<proteinExistence type="predicted"/>
<dbReference type="Gene3D" id="1.10.760.10">
    <property type="entry name" value="Cytochrome c-like domain"/>
    <property type="match status" value="1"/>
</dbReference>
<dbReference type="GO" id="GO:0005506">
    <property type="term" value="F:iron ion binding"/>
    <property type="evidence" value="ECO:0007669"/>
    <property type="project" value="InterPro"/>
</dbReference>
<feature type="domain" description="Cytochrome c" evidence="8">
    <location>
        <begin position="46"/>
        <end position="121"/>
    </location>
</feature>
<evidence type="ECO:0000256" key="1">
    <source>
        <dbReference type="ARBA" id="ARBA00022448"/>
    </source>
</evidence>
<keyword evidence="5 7" id="KW-0408">Iron</keyword>
<dbReference type="PANTHER" id="PTHR37823:SF4">
    <property type="entry name" value="MENAQUINOL-CYTOCHROME C REDUCTASE CYTOCHROME B_C SUBUNIT"/>
    <property type="match status" value="1"/>
</dbReference>
<keyword evidence="10" id="KW-1185">Reference proteome</keyword>
<dbReference type="RefSeq" id="WP_120748767.1">
    <property type="nucleotide sequence ID" value="NZ_RBAH01000013.1"/>
</dbReference>
<dbReference type="GO" id="GO:0009055">
    <property type="term" value="F:electron transfer activity"/>
    <property type="evidence" value="ECO:0007669"/>
    <property type="project" value="InterPro"/>
</dbReference>
<sequence length="121" mass="12933">MQKWIMAVLFFGACAFGLIMLMVTAGGDKPAKEQEAQGPAMPSVTLDQAAAEALYKQSCIACHGNQLEGKIGPNLQKVGAKLTEAQLYKLVLNGKGGMPAFKSSLKEEEVANLALWLAQHK</sequence>
<dbReference type="GO" id="GO:0020037">
    <property type="term" value="F:heme binding"/>
    <property type="evidence" value="ECO:0007669"/>
    <property type="project" value="InterPro"/>
</dbReference>